<dbReference type="Pfam" id="PF07714">
    <property type="entry name" value="PK_Tyr_Ser-Thr"/>
    <property type="match status" value="1"/>
</dbReference>
<dbReference type="EMBL" id="KN824291">
    <property type="protein sequence ID" value="KIM28691.1"/>
    <property type="molecule type" value="Genomic_DNA"/>
</dbReference>
<dbReference type="InterPro" id="IPR001245">
    <property type="entry name" value="Ser-Thr/Tyr_kinase_cat_dom"/>
</dbReference>
<name>A0A0C3BB77_SERVB</name>
<keyword evidence="3" id="KW-1185">Reference proteome</keyword>
<evidence type="ECO:0000313" key="2">
    <source>
        <dbReference type="EMBL" id="KIM28691.1"/>
    </source>
</evidence>
<dbReference type="STRING" id="933852.A0A0C3BB77"/>
<protein>
    <recommendedName>
        <fullName evidence="1">Protein kinase domain-containing protein</fullName>
    </recommendedName>
</protein>
<feature type="domain" description="Protein kinase" evidence="1">
    <location>
        <begin position="37"/>
        <end position="302"/>
    </location>
</feature>
<reference evidence="3" key="2">
    <citation type="submission" date="2015-01" db="EMBL/GenBank/DDBJ databases">
        <title>Evolutionary Origins and Diversification of the Mycorrhizal Mutualists.</title>
        <authorList>
            <consortium name="DOE Joint Genome Institute"/>
            <consortium name="Mycorrhizal Genomics Consortium"/>
            <person name="Kohler A."/>
            <person name="Kuo A."/>
            <person name="Nagy L.G."/>
            <person name="Floudas D."/>
            <person name="Copeland A."/>
            <person name="Barry K.W."/>
            <person name="Cichocki N."/>
            <person name="Veneault-Fourrey C."/>
            <person name="LaButti K."/>
            <person name="Lindquist E.A."/>
            <person name="Lipzen A."/>
            <person name="Lundell T."/>
            <person name="Morin E."/>
            <person name="Murat C."/>
            <person name="Riley R."/>
            <person name="Ohm R."/>
            <person name="Sun H."/>
            <person name="Tunlid A."/>
            <person name="Henrissat B."/>
            <person name="Grigoriev I.V."/>
            <person name="Hibbett D.S."/>
            <person name="Martin F."/>
        </authorList>
    </citation>
    <scope>NUCLEOTIDE SEQUENCE [LARGE SCALE GENOMIC DNA]</scope>
    <source>
        <strain evidence="3">MAFF 305830</strain>
    </source>
</reference>
<dbReference type="SUPFAM" id="SSF56112">
    <property type="entry name" value="Protein kinase-like (PK-like)"/>
    <property type="match status" value="1"/>
</dbReference>
<sequence length="316" mass="34923">MSLSTAEASEIGQGLVQIVHETNVLPPIKDLRDEVVLTSTQAVTGGVYSDIFLGNWHGEKVAVKGLRHIQATPAAVKSFEREVDIWSRVRHDNILALYGLTSLPGRATGKQLYMVSPWQDNGDIVSYCSTNIESNRLELLEGAAAAISYLHSQNIVHGNVRCANILVSSENRPLVCHFGLSKLVEEATETSAQLTLTSEPNYSRYLAPELIRGDVTGPRMNTDVYSFGMAVLECLTLEKPFANRRRDALVISDVLNKKRPNRPTNEGGCSRWMSDDLWSLLNQMWAEDPKDRPSMQQVHASLMGLRAGDGGKGNYR</sequence>
<evidence type="ECO:0000259" key="1">
    <source>
        <dbReference type="PROSITE" id="PS50011"/>
    </source>
</evidence>
<dbReference type="InterPro" id="IPR011009">
    <property type="entry name" value="Kinase-like_dom_sf"/>
</dbReference>
<dbReference type="OrthoDB" id="26722at2759"/>
<dbReference type="PANTHER" id="PTHR44329">
    <property type="entry name" value="SERINE/THREONINE-PROTEIN KINASE TNNI3K-RELATED"/>
    <property type="match status" value="1"/>
</dbReference>
<dbReference type="InterPro" id="IPR000719">
    <property type="entry name" value="Prot_kinase_dom"/>
</dbReference>
<reference evidence="2 3" key="1">
    <citation type="submission" date="2014-04" db="EMBL/GenBank/DDBJ databases">
        <authorList>
            <consortium name="DOE Joint Genome Institute"/>
            <person name="Kuo A."/>
            <person name="Zuccaro A."/>
            <person name="Kohler A."/>
            <person name="Nagy L.G."/>
            <person name="Floudas D."/>
            <person name="Copeland A."/>
            <person name="Barry K.W."/>
            <person name="Cichocki N."/>
            <person name="Veneault-Fourrey C."/>
            <person name="LaButti K."/>
            <person name="Lindquist E.A."/>
            <person name="Lipzen A."/>
            <person name="Lundell T."/>
            <person name="Morin E."/>
            <person name="Murat C."/>
            <person name="Sun H."/>
            <person name="Tunlid A."/>
            <person name="Henrissat B."/>
            <person name="Grigoriev I.V."/>
            <person name="Hibbett D.S."/>
            <person name="Martin F."/>
            <person name="Nordberg H.P."/>
            <person name="Cantor M.N."/>
            <person name="Hua S.X."/>
        </authorList>
    </citation>
    <scope>NUCLEOTIDE SEQUENCE [LARGE SCALE GENOMIC DNA]</scope>
    <source>
        <strain evidence="2 3">MAFF 305830</strain>
    </source>
</reference>
<dbReference type="GO" id="GO:0004674">
    <property type="term" value="F:protein serine/threonine kinase activity"/>
    <property type="evidence" value="ECO:0007669"/>
    <property type="project" value="TreeGrafter"/>
</dbReference>
<dbReference type="GO" id="GO:0005524">
    <property type="term" value="F:ATP binding"/>
    <property type="evidence" value="ECO:0007669"/>
    <property type="project" value="InterPro"/>
</dbReference>
<dbReference type="AlphaFoldDB" id="A0A0C3BB77"/>
<proteinExistence type="predicted"/>
<dbReference type="PROSITE" id="PS50011">
    <property type="entry name" value="PROTEIN_KINASE_DOM"/>
    <property type="match status" value="1"/>
</dbReference>
<dbReference type="Proteomes" id="UP000054097">
    <property type="component" value="Unassembled WGS sequence"/>
</dbReference>
<dbReference type="PIRSF" id="PIRSF000654">
    <property type="entry name" value="Integrin-linked_kinase"/>
    <property type="match status" value="1"/>
</dbReference>
<dbReference type="InterPro" id="IPR051681">
    <property type="entry name" value="Ser/Thr_Kinases-Pseudokinases"/>
</dbReference>
<gene>
    <name evidence="2" type="ORF">M408DRAFT_131307</name>
</gene>
<evidence type="ECO:0000313" key="3">
    <source>
        <dbReference type="Proteomes" id="UP000054097"/>
    </source>
</evidence>
<dbReference type="Gene3D" id="1.10.510.10">
    <property type="entry name" value="Transferase(Phosphotransferase) domain 1"/>
    <property type="match status" value="1"/>
</dbReference>
<organism evidence="2 3">
    <name type="scientific">Serendipita vermifera MAFF 305830</name>
    <dbReference type="NCBI Taxonomy" id="933852"/>
    <lineage>
        <taxon>Eukaryota</taxon>
        <taxon>Fungi</taxon>
        <taxon>Dikarya</taxon>
        <taxon>Basidiomycota</taxon>
        <taxon>Agaricomycotina</taxon>
        <taxon>Agaricomycetes</taxon>
        <taxon>Sebacinales</taxon>
        <taxon>Serendipitaceae</taxon>
        <taxon>Serendipita</taxon>
    </lineage>
</organism>
<accession>A0A0C3BB77</accession>
<dbReference type="HOGENOM" id="CLU_000288_7_18_1"/>
<dbReference type="PANTHER" id="PTHR44329:SF214">
    <property type="entry name" value="PROTEIN KINASE DOMAIN-CONTAINING PROTEIN"/>
    <property type="match status" value="1"/>
</dbReference>